<keyword evidence="2" id="KW-1185">Reference proteome</keyword>
<dbReference type="Proteomes" id="UP000478546">
    <property type="component" value="Unassembled WGS sequence"/>
</dbReference>
<sequence>MNWKEKLAEIECHFGHHEKRDWRPTIELVQRFRMEQLSNVELRIRIIYLLHNILVEEEYTQEEHDLIASLLKLEFAESYQKFSDNSEYLFFIGKILYVAEWYFGIDDDTKPLEDKFAFKMQKKAFEKEPHNKLYEWAFLFSKNDKEKSFLLAKQLLYSDASWLNWLKVKGFPGLYIIEALKYCYENYK</sequence>
<organism evidence="1 2">
    <name type="scientific">Pontibacter fetidus</name>
    <dbReference type="NCBI Taxonomy" id="2700082"/>
    <lineage>
        <taxon>Bacteria</taxon>
        <taxon>Pseudomonadati</taxon>
        <taxon>Bacteroidota</taxon>
        <taxon>Cytophagia</taxon>
        <taxon>Cytophagales</taxon>
        <taxon>Hymenobacteraceae</taxon>
        <taxon>Pontibacter</taxon>
    </lineage>
</organism>
<dbReference type="RefSeq" id="WP_162347422.1">
    <property type="nucleotide sequence ID" value="NZ_JAAEAA010000025.1"/>
</dbReference>
<accession>A0A6B2HAK0</accession>
<evidence type="ECO:0000313" key="2">
    <source>
        <dbReference type="Proteomes" id="UP000478546"/>
    </source>
</evidence>
<name>A0A6B2HAK0_9BACT</name>
<protein>
    <submittedName>
        <fullName evidence="1">Uncharacterized protein</fullName>
    </submittedName>
</protein>
<dbReference type="EMBL" id="JAAEAA010000025">
    <property type="protein sequence ID" value="NDK57360.1"/>
    <property type="molecule type" value="Genomic_DNA"/>
</dbReference>
<comment type="caution">
    <text evidence="1">The sequence shown here is derived from an EMBL/GenBank/DDBJ whole genome shotgun (WGS) entry which is preliminary data.</text>
</comment>
<proteinExistence type="predicted"/>
<reference evidence="1 2" key="1">
    <citation type="submission" date="2020-01" db="EMBL/GenBank/DDBJ databases">
        <authorList>
            <person name="Kim M.K."/>
        </authorList>
    </citation>
    <scope>NUCLEOTIDE SEQUENCE [LARGE SCALE GENOMIC DNA]</scope>
    <source>
        <strain evidence="1 2">BT213</strain>
    </source>
</reference>
<evidence type="ECO:0000313" key="1">
    <source>
        <dbReference type="EMBL" id="NDK57360.1"/>
    </source>
</evidence>
<gene>
    <name evidence="1" type="ORF">GWO68_15660</name>
</gene>
<dbReference type="AlphaFoldDB" id="A0A6B2HAK0"/>